<organism evidence="1 2">
    <name type="scientific">Halobacterium salinarum</name>
    <name type="common">Halobacterium halobium</name>
    <dbReference type="NCBI Taxonomy" id="2242"/>
    <lineage>
        <taxon>Archaea</taxon>
        <taxon>Methanobacteriati</taxon>
        <taxon>Methanobacteriota</taxon>
        <taxon>Stenosarchaea group</taxon>
        <taxon>Halobacteria</taxon>
        <taxon>Halobacteriales</taxon>
        <taxon>Halobacteriaceae</taxon>
        <taxon>Halobacterium</taxon>
    </lineage>
</organism>
<evidence type="ECO:0000313" key="1">
    <source>
        <dbReference type="EMBL" id="MBB6090983.1"/>
    </source>
</evidence>
<gene>
    <name evidence="1" type="ORF">HNR49_002369</name>
</gene>
<accession>A0A841HE71</accession>
<sequence>MEDSWTVTVDIFDVRLTHDVSEGEVRFIRL</sequence>
<protein>
    <submittedName>
        <fullName evidence="1">Uncharacterized protein</fullName>
    </submittedName>
</protein>
<name>A0A841HE71_HALSI</name>
<dbReference type="AlphaFoldDB" id="A0A841HE71"/>
<proteinExistence type="predicted"/>
<evidence type="ECO:0000313" key="2">
    <source>
        <dbReference type="Proteomes" id="UP000642919"/>
    </source>
</evidence>
<reference evidence="1" key="1">
    <citation type="submission" date="2020-08" db="EMBL/GenBank/DDBJ databases">
        <title>Genomic Encyclopedia of Type Strains, Phase IV (KMG-IV): sequencing the most valuable type-strain genomes for metagenomic binning, comparative biology and taxonomic classification.</title>
        <authorList>
            <person name="Goeker M."/>
        </authorList>
    </citation>
    <scope>NUCLEOTIDE SEQUENCE</scope>
    <source>
        <strain evidence="1">DSM 669</strain>
    </source>
</reference>
<dbReference type="Proteomes" id="UP000642919">
    <property type="component" value="Unassembled WGS sequence"/>
</dbReference>
<comment type="caution">
    <text evidence="1">The sequence shown here is derived from an EMBL/GenBank/DDBJ whole genome shotgun (WGS) entry which is preliminary data.</text>
</comment>
<dbReference type="EMBL" id="JACHGX010000014">
    <property type="protein sequence ID" value="MBB6090983.1"/>
    <property type="molecule type" value="Genomic_DNA"/>
</dbReference>